<dbReference type="Pfam" id="PF02518">
    <property type="entry name" value="HATPase_c"/>
    <property type="match status" value="1"/>
</dbReference>
<dbReference type="SMART" id="SM00304">
    <property type="entry name" value="HAMP"/>
    <property type="match status" value="1"/>
</dbReference>
<evidence type="ECO:0000313" key="19">
    <source>
        <dbReference type="EMBL" id="ADW16793.1"/>
    </source>
</evidence>
<keyword evidence="7 13" id="KW-0812">Transmembrane</keyword>
<dbReference type="InterPro" id="IPR003661">
    <property type="entry name" value="HisK_dim/P_dom"/>
</dbReference>
<dbReference type="InterPro" id="IPR005467">
    <property type="entry name" value="His_kinase_dom"/>
</dbReference>
<dbReference type="EMBL" id="CP002364">
    <property type="protein sequence ID" value="ADW16793.1"/>
    <property type="molecule type" value="Genomic_DNA"/>
</dbReference>
<dbReference type="Gene3D" id="3.30.565.10">
    <property type="entry name" value="Histidine kinase-like ATPase, C-terminal domain"/>
    <property type="match status" value="1"/>
</dbReference>
<dbReference type="PRINTS" id="PR00344">
    <property type="entry name" value="BCTRLSENSOR"/>
</dbReference>
<keyword evidence="12" id="KW-0175">Coiled coil</keyword>
<dbReference type="InterPro" id="IPR011006">
    <property type="entry name" value="CheY-like_superfamily"/>
</dbReference>
<dbReference type="InterPro" id="IPR001610">
    <property type="entry name" value="PAC"/>
</dbReference>
<dbReference type="Pfam" id="PF02743">
    <property type="entry name" value="dCache_1"/>
    <property type="match status" value="1"/>
</dbReference>
<dbReference type="AlphaFoldDB" id="A0A7U3YK87"/>
<reference evidence="19 20" key="1">
    <citation type="journal article" date="2011" name="Stand. Genomic Sci.">
        <title>Complete genome sequence of Desulfobulbus propionicus type strain (1pr3).</title>
        <authorList>
            <person name="Pagani I."/>
            <person name="Lapidus A."/>
            <person name="Nolan M."/>
            <person name="Lucas S."/>
            <person name="Hammon N."/>
            <person name="Deshpande S."/>
            <person name="Cheng J.F."/>
            <person name="Chertkov O."/>
            <person name="Davenport K."/>
            <person name="Tapia R."/>
            <person name="Han C."/>
            <person name="Goodwin L."/>
            <person name="Pitluck S."/>
            <person name="Liolios K."/>
            <person name="Mavromatis K."/>
            <person name="Ivanova N."/>
            <person name="Mikhailova N."/>
            <person name="Pati A."/>
            <person name="Chen A."/>
            <person name="Palaniappan K."/>
            <person name="Land M."/>
            <person name="Hauser L."/>
            <person name="Chang Y.J."/>
            <person name="Jeffries C.D."/>
            <person name="Detter J.C."/>
            <person name="Brambilla E."/>
            <person name="Kannan K.P."/>
            <person name="Djao O.D."/>
            <person name="Rohde M."/>
            <person name="Pukall R."/>
            <person name="Spring S."/>
            <person name="Goker M."/>
            <person name="Sikorski J."/>
            <person name="Woyke T."/>
            <person name="Bristow J."/>
            <person name="Eisen J.A."/>
            <person name="Markowitz V."/>
            <person name="Hugenholtz P."/>
            <person name="Kyrpides N.C."/>
            <person name="Klenk H.P."/>
        </authorList>
    </citation>
    <scope>NUCLEOTIDE SEQUENCE [LARGE SCALE GENOMIC DNA]</scope>
    <source>
        <strain evidence="20">ATCC 33891 / DSM 2032 / 1pr3</strain>
    </source>
</reference>
<dbReference type="InterPro" id="IPR036890">
    <property type="entry name" value="HATPase_C_sf"/>
</dbReference>
<keyword evidence="10 13" id="KW-0472">Membrane</keyword>
<dbReference type="PANTHER" id="PTHR43065">
    <property type="entry name" value="SENSOR HISTIDINE KINASE"/>
    <property type="match status" value="1"/>
</dbReference>
<keyword evidence="9 13" id="KW-1133">Transmembrane helix</keyword>
<accession>A0A7U3YK87</accession>
<name>A0A7U3YK87_DESPD</name>
<feature type="domain" description="PAC" evidence="17">
    <location>
        <begin position="687"/>
        <end position="738"/>
    </location>
</feature>
<dbReference type="KEGG" id="dpr:Despr_0617"/>
<dbReference type="InterPro" id="IPR000014">
    <property type="entry name" value="PAS"/>
</dbReference>
<dbReference type="Pfam" id="PF00512">
    <property type="entry name" value="HisKA"/>
    <property type="match status" value="1"/>
</dbReference>
<dbReference type="PROSITE" id="PS50110">
    <property type="entry name" value="RESPONSE_REGULATORY"/>
    <property type="match status" value="1"/>
</dbReference>
<proteinExistence type="predicted"/>
<dbReference type="GO" id="GO:0005886">
    <property type="term" value="C:plasma membrane"/>
    <property type="evidence" value="ECO:0007669"/>
    <property type="project" value="UniProtKB-SubCell"/>
</dbReference>
<dbReference type="Gene3D" id="3.40.50.2300">
    <property type="match status" value="1"/>
</dbReference>
<sequence>MPIRHPRQWAIRTHFLAIIAVFGLCMAGWTLYVHDSLERVQIKQARGEVRLLGERITNRYQSVSRETRQILVALAQSEAVHSLEPAVLAALLTRMHREMPQYATLVAASPQGFVHASSVPAELPIDVRDRSWFTRVMAAKSFVVDEFIISKSSRTASLPFALPVLDADGRVRVILGAALKLSYFEELFADLATRQGVRIFLLDHHQTLLHASGSPATAVGKPASELLPASLTAASPGLHEVREGEAKPMLYVVERVVIGQDDNLFTLVVGLPKADLLAQSRRQLVINLSLLLALMLGSSLVLFGYGRRVLTAPLQTLIRTTARVAGGDLTARTGLSYQATEFGALAQAIDAMTAALEQEDRLHQQHAKELRESEHRFRTLVEHAADAIYLADMEGRIINVNVAAEQQTGYSRKELLGMGIIDVDAQTTPQTLADFLAEIPQRHVATVDTVHRCKNGSLLPVEVRIAYLPSEHQPLVLGVARDISERRRADEALRTSNDLLSRFIQHSPIYAFIKEVTPTASRTLKASDNFIDMIGMPPAEMIGKTMDELFPADFAAQMTADDWAVVSGGEILRLDEEFNGRSYTTIKFPIELGGTHLLAGYTIDITERKQAEQALMRMDALLKAMLRNLPFDFWARDTSQRIIMQSDESIRLWGDLTVEPSAGWRFDQQTVEHWRANNRRVLGGEIVSEDCALIIGSGEQRQFHNIVAPIREGTEILGILGINIDITERQQAEEELRRRENQLQRILEILPIGLWFADKHGTLLRCNPMGIRIWGGEPTVSIGELGLFKAWRLPSREPVEADDWALAKTIRDGVTIVDELLEIEAFDGKRKTILNYSTPILDDDGRVDGAIVVNLDVSDRMALEDQLLQAQKMESIGRLAGGVAHDFNNMLSVILGHCELALKGLPPEHPLFTRLQNIREAGERSADLTRQLLAFARRQTVAPKVLDLNETVEGMLKMLRRLIGEDIDLAWLPGRNLGAVKIDPSQLDQILVNLCVNARDAIGETGRITIQTATVSLDEAYCTTHRDCQPGAYVLLAVSDTGCGMAPETISHLFEPFFTTKETGKGTGLGLATVYGIIRQNNGCIHVDSEQGRGTTFRMYLPLHERETEEREPEEPAPPMAGGPETLLLVEDEPMNLDMTMSMLEHLGYTVLAAATPSEAIRLAREHEGAIRLLITDVIMPEMNGRDLAKTLGALHPRLKMLFMSGYTANVIAHHGVLDQGMHFLQKPFTMAALAAKVREALETDS</sequence>
<dbReference type="CDD" id="cd12914">
    <property type="entry name" value="PDC1_DGC_like"/>
    <property type="match status" value="1"/>
</dbReference>
<feature type="domain" description="Response regulatory" evidence="15">
    <location>
        <begin position="1126"/>
        <end position="1242"/>
    </location>
</feature>
<evidence type="ECO:0000256" key="6">
    <source>
        <dbReference type="ARBA" id="ARBA00022679"/>
    </source>
</evidence>
<evidence type="ECO:0000256" key="12">
    <source>
        <dbReference type="SAM" id="Coils"/>
    </source>
</evidence>
<dbReference type="SUPFAM" id="SSF158472">
    <property type="entry name" value="HAMP domain-like"/>
    <property type="match status" value="1"/>
</dbReference>
<dbReference type="InterPro" id="IPR001789">
    <property type="entry name" value="Sig_transdc_resp-reg_receiver"/>
</dbReference>
<dbReference type="InterPro" id="IPR003594">
    <property type="entry name" value="HATPase_dom"/>
</dbReference>
<evidence type="ECO:0000259" key="17">
    <source>
        <dbReference type="PROSITE" id="PS50113"/>
    </source>
</evidence>
<dbReference type="NCBIfam" id="TIGR00229">
    <property type="entry name" value="sensory_box"/>
    <property type="match status" value="2"/>
</dbReference>
<dbReference type="PROSITE" id="PS50109">
    <property type="entry name" value="HIS_KIN"/>
    <property type="match status" value="1"/>
</dbReference>
<keyword evidence="5 11" id="KW-0597">Phosphoprotein</keyword>
<feature type="domain" description="PAC" evidence="17">
    <location>
        <begin position="443"/>
        <end position="495"/>
    </location>
</feature>
<protein>
    <recommendedName>
        <fullName evidence="3">histidine kinase</fullName>
        <ecNumber evidence="3">2.7.13.3</ecNumber>
    </recommendedName>
</protein>
<dbReference type="InterPro" id="IPR036097">
    <property type="entry name" value="HisK_dim/P_sf"/>
</dbReference>
<dbReference type="SMART" id="SM00086">
    <property type="entry name" value="PAC"/>
    <property type="match status" value="3"/>
</dbReference>
<feature type="domain" description="PAS" evidence="16">
    <location>
        <begin position="373"/>
        <end position="417"/>
    </location>
</feature>
<dbReference type="SUPFAM" id="SSF47384">
    <property type="entry name" value="Homodimeric domain of signal transducing histidine kinase"/>
    <property type="match status" value="1"/>
</dbReference>
<evidence type="ECO:0000256" key="2">
    <source>
        <dbReference type="ARBA" id="ARBA00004651"/>
    </source>
</evidence>
<evidence type="ECO:0000259" key="15">
    <source>
        <dbReference type="PROSITE" id="PS50110"/>
    </source>
</evidence>
<organism evidence="19 20">
    <name type="scientific">Desulfobulbus propionicus (strain ATCC 33891 / DSM 2032 / VKM B-1956 / 1pr3)</name>
    <dbReference type="NCBI Taxonomy" id="577650"/>
    <lineage>
        <taxon>Bacteria</taxon>
        <taxon>Pseudomonadati</taxon>
        <taxon>Thermodesulfobacteriota</taxon>
        <taxon>Desulfobulbia</taxon>
        <taxon>Desulfobulbales</taxon>
        <taxon>Desulfobulbaceae</taxon>
        <taxon>Desulfobulbus</taxon>
    </lineage>
</organism>
<keyword evidence="20" id="KW-1185">Reference proteome</keyword>
<dbReference type="Proteomes" id="UP000006365">
    <property type="component" value="Chromosome"/>
</dbReference>
<feature type="modified residue" description="4-aspartylphosphate" evidence="11">
    <location>
        <position position="1177"/>
    </location>
</feature>
<feature type="domain" description="Histidine kinase" evidence="14">
    <location>
        <begin position="882"/>
        <end position="1105"/>
    </location>
</feature>
<dbReference type="PROSITE" id="PS50885">
    <property type="entry name" value="HAMP"/>
    <property type="match status" value="1"/>
</dbReference>
<feature type="transmembrane region" description="Helical" evidence="13">
    <location>
        <begin position="15"/>
        <end position="33"/>
    </location>
</feature>
<evidence type="ECO:0000256" key="7">
    <source>
        <dbReference type="ARBA" id="ARBA00022692"/>
    </source>
</evidence>
<dbReference type="EC" id="2.7.13.3" evidence="3"/>
<evidence type="ECO:0000256" key="5">
    <source>
        <dbReference type="ARBA" id="ARBA00022553"/>
    </source>
</evidence>
<dbReference type="SUPFAM" id="SSF55874">
    <property type="entry name" value="ATPase domain of HSP90 chaperone/DNA topoisomerase II/histidine kinase"/>
    <property type="match status" value="1"/>
</dbReference>
<evidence type="ECO:0000259" key="16">
    <source>
        <dbReference type="PROSITE" id="PS50112"/>
    </source>
</evidence>
<dbReference type="InterPro" id="IPR000700">
    <property type="entry name" value="PAS-assoc_C"/>
</dbReference>
<feature type="transmembrane region" description="Helical" evidence="13">
    <location>
        <begin position="284"/>
        <end position="305"/>
    </location>
</feature>
<dbReference type="Gene3D" id="3.30.450.20">
    <property type="entry name" value="PAS domain"/>
    <property type="match status" value="5"/>
</dbReference>
<dbReference type="Gene3D" id="1.10.287.130">
    <property type="match status" value="1"/>
</dbReference>
<dbReference type="SMART" id="SM00448">
    <property type="entry name" value="REC"/>
    <property type="match status" value="1"/>
</dbReference>
<dbReference type="Pfam" id="PF00672">
    <property type="entry name" value="HAMP"/>
    <property type="match status" value="1"/>
</dbReference>
<dbReference type="GO" id="GO:0000155">
    <property type="term" value="F:phosphorelay sensor kinase activity"/>
    <property type="evidence" value="ECO:0007669"/>
    <property type="project" value="InterPro"/>
</dbReference>
<dbReference type="InterPro" id="IPR033479">
    <property type="entry name" value="dCache_1"/>
</dbReference>
<dbReference type="SUPFAM" id="SSF55785">
    <property type="entry name" value="PYP-like sensor domain (PAS domain)"/>
    <property type="match status" value="4"/>
</dbReference>
<dbReference type="InterPro" id="IPR035965">
    <property type="entry name" value="PAS-like_dom_sf"/>
</dbReference>
<feature type="domain" description="HAMP" evidence="18">
    <location>
        <begin position="308"/>
        <end position="361"/>
    </location>
</feature>
<dbReference type="InterPro" id="IPR004358">
    <property type="entry name" value="Sig_transdc_His_kin-like_C"/>
</dbReference>
<feature type="coiled-coil region" evidence="12">
    <location>
        <begin position="722"/>
        <end position="749"/>
    </location>
</feature>
<evidence type="ECO:0000256" key="4">
    <source>
        <dbReference type="ARBA" id="ARBA00022475"/>
    </source>
</evidence>
<comment type="catalytic activity">
    <reaction evidence="1">
        <text>ATP + protein L-histidine = ADP + protein N-phospho-L-histidine.</text>
        <dbReference type="EC" id="2.7.13.3"/>
    </reaction>
</comment>
<evidence type="ECO:0000256" key="13">
    <source>
        <dbReference type="SAM" id="Phobius"/>
    </source>
</evidence>
<gene>
    <name evidence="19" type="ordered locus">Despr_0617</name>
</gene>
<evidence type="ECO:0000256" key="9">
    <source>
        <dbReference type="ARBA" id="ARBA00022989"/>
    </source>
</evidence>
<evidence type="ECO:0000313" key="20">
    <source>
        <dbReference type="Proteomes" id="UP000006365"/>
    </source>
</evidence>
<dbReference type="PROSITE" id="PS50112">
    <property type="entry name" value="PAS"/>
    <property type="match status" value="1"/>
</dbReference>
<dbReference type="SMART" id="SM00388">
    <property type="entry name" value="HisKA"/>
    <property type="match status" value="1"/>
</dbReference>
<keyword evidence="8 19" id="KW-0418">Kinase</keyword>
<dbReference type="CDD" id="cd06225">
    <property type="entry name" value="HAMP"/>
    <property type="match status" value="1"/>
</dbReference>
<dbReference type="PANTHER" id="PTHR43065:SF42">
    <property type="entry name" value="TWO-COMPONENT SENSOR PPRA"/>
    <property type="match status" value="1"/>
</dbReference>
<dbReference type="CDD" id="cd00130">
    <property type="entry name" value="PAS"/>
    <property type="match status" value="1"/>
</dbReference>
<dbReference type="SMART" id="SM00091">
    <property type="entry name" value="PAS"/>
    <property type="match status" value="3"/>
</dbReference>
<dbReference type="RefSeq" id="WP_015723338.1">
    <property type="nucleotide sequence ID" value="NC_014972.1"/>
</dbReference>
<dbReference type="Pfam" id="PF00072">
    <property type="entry name" value="Response_reg"/>
    <property type="match status" value="1"/>
</dbReference>
<evidence type="ECO:0000259" key="18">
    <source>
        <dbReference type="PROSITE" id="PS50885"/>
    </source>
</evidence>
<dbReference type="SMART" id="SM00387">
    <property type="entry name" value="HATPase_c"/>
    <property type="match status" value="1"/>
</dbReference>
<evidence type="ECO:0000256" key="1">
    <source>
        <dbReference type="ARBA" id="ARBA00000085"/>
    </source>
</evidence>
<evidence type="ECO:0000256" key="8">
    <source>
        <dbReference type="ARBA" id="ARBA00022777"/>
    </source>
</evidence>
<dbReference type="SUPFAM" id="SSF52172">
    <property type="entry name" value="CheY-like"/>
    <property type="match status" value="1"/>
</dbReference>
<feature type="domain" description="PAC" evidence="17">
    <location>
        <begin position="817"/>
        <end position="869"/>
    </location>
</feature>
<dbReference type="InterPro" id="IPR013656">
    <property type="entry name" value="PAS_4"/>
</dbReference>
<dbReference type="Gene3D" id="6.10.340.10">
    <property type="match status" value="1"/>
</dbReference>
<evidence type="ECO:0000259" key="14">
    <source>
        <dbReference type="PROSITE" id="PS50109"/>
    </source>
</evidence>
<dbReference type="Pfam" id="PF08448">
    <property type="entry name" value="PAS_4"/>
    <property type="match status" value="2"/>
</dbReference>
<dbReference type="PROSITE" id="PS50113">
    <property type="entry name" value="PAC"/>
    <property type="match status" value="3"/>
</dbReference>
<evidence type="ECO:0000256" key="10">
    <source>
        <dbReference type="ARBA" id="ARBA00023136"/>
    </source>
</evidence>
<keyword evidence="4" id="KW-1003">Cell membrane</keyword>
<keyword evidence="6" id="KW-0808">Transferase</keyword>
<comment type="subcellular location">
    <subcellularLocation>
        <location evidence="2">Cell membrane</location>
        <topology evidence="2">Multi-pass membrane protein</topology>
    </subcellularLocation>
</comment>
<dbReference type="Pfam" id="PF13426">
    <property type="entry name" value="PAS_9"/>
    <property type="match status" value="1"/>
</dbReference>
<evidence type="ECO:0000256" key="3">
    <source>
        <dbReference type="ARBA" id="ARBA00012438"/>
    </source>
</evidence>
<dbReference type="InterPro" id="IPR003660">
    <property type="entry name" value="HAMP_dom"/>
</dbReference>
<dbReference type="CDD" id="cd00082">
    <property type="entry name" value="HisKA"/>
    <property type="match status" value="1"/>
</dbReference>
<evidence type="ECO:0000256" key="11">
    <source>
        <dbReference type="PROSITE-ProRule" id="PRU00169"/>
    </source>
</evidence>